<dbReference type="InterPro" id="IPR029032">
    <property type="entry name" value="AhpD-like"/>
</dbReference>
<dbReference type="InterPro" id="IPR003779">
    <property type="entry name" value="CMD-like"/>
</dbReference>
<proteinExistence type="predicted"/>
<dbReference type="Gene3D" id="1.20.1290.10">
    <property type="entry name" value="AhpD-like"/>
    <property type="match status" value="1"/>
</dbReference>
<dbReference type="Proteomes" id="UP000318384">
    <property type="component" value="Chromosome"/>
</dbReference>
<evidence type="ECO:0000259" key="1">
    <source>
        <dbReference type="Pfam" id="PF02627"/>
    </source>
</evidence>
<dbReference type="GO" id="GO:0051920">
    <property type="term" value="F:peroxiredoxin activity"/>
    <property type="evidence" value="ECO:0007669"/>
    <property type="project" value="InterPro"/>
</dbReference>
<reference evidence="2 3" key="1">
    <citation type="submission" date="2019-03" db="EMBL/GenBank/DDBJ databases">
        <title>Deep-cultivation of Planctomycetes and their phenomic and genomic characterization uncovers novel biology.</title>
        <authorList>
            <person name="Wiegand S."/>
            <person name="Jogler M."/>
            <person name="Boedeker C."/>
            <person name="Pinto D."/>
            <person name="Vollmers J."/>
            <person name="Rivas-Marin E."/>
            <person name="Kohn T."/>
            <person name="Peeters S.H."/>
            <person name="Heuer A."/>
            <person name="Rast P."/>
            <person name="Oberbeckmann S."/>
            <person name="Bunk B."/>
            <person name="Jeske O."/>
            <person name="Meyerdierks A."/>
            <person name="Storesund J.E."/>
            <person name="Kallscheuer N."/>
            <person name="Luecker S."/>
            <person name="Lage O.M."/>
            <person name="Pohl T."/>
            <person name="Merkel B.J."/>
            <person name="Hornburger P."/>
            <person name="Mueller R.-W."/>
            <person name="Bruemmer F."/>
            <person name="Labrenz M."/>
            <person name="Spormann A.M."/>
            <person name="Op den Camp H."/>
            <person name="Overmann J."/>
            <person name="Amann R."/>
            <person name="Jetten M.S.M."/>
            <person name="Mascher T."/>
            <person name="Medema M.H."/>
            <person name="Devos D.P."/>
            <person name="Kaster A.-K."/>
            <person name="Ovreas L."/>
            <person name="Rohde M."/>
            <person name="Galperin M.Y."/>
            <person name="Jogler C."/>
        </authorList>
    </citation>
    <scope>NUCLEOTIDE SEQUENCE [LARGE SCALE GENOMIC DNA]</scope>
    <source>
        <strain evidence="2 3">V202</strain>
    </source>
</reference>
<organism evidence="2 3">
    <name type="scientific">Gimesia aquarii</name>
    <dbReference type="NCBI Taxonomy" id="2527964"/>
    <lineage>
        <taxon>Bacteria</taxon>
        <taxon>Pseudomonadati</taxon>
        <taxon>Planctomycetota</taxon>
        <taxon>Planctomycetia</taxon>
        <taxon>Planctomycetales</taxon>
        <taxon>Planctomycetaceae</taxon>
        <taxon>Gimesia</taxon>
    </lineage>
</organism>
<keyword evidence="3" id="KW-1185">Reference proteome</keyword>
<sequence length="103" mass="11104">MAYDDTLIVDHIKQTHNTELLSEREKHLVGLAVTMTRGCQVCTRNRIEKAHNIGISDDELNALVAVTAAVNSGVTGATARVALGMREQEQTAECGDVCSPNPE</sequence>
<gene>
    <name evidence="2" type="ORF">V202x_13350</name>
</gene>
<dbReference type="SUPFAM" id="SSF69118">
    <property type="entry name" value="AhpD-like"/>
    <property type="match status" value="1"/>
</dbReference>
<name>A0A517WRU4_9PLAN</name>
<evidence type="ECO:0000313" key="2">
    <source>
        <dbReference type="EMBL" id="QDU07973.1"/>
    </source>
</evidence>
<feature type="domain" description="Carboxymuconolactone decarboxylase-like" evidence="1">
    <location>
        <begin position="20"/>
        <end position="71"/>
    </location>
</feature>
<protein>
    <submittedName>
        <fullName evidence="2">Carboxymuconolactone decarboxylase family protein</fullName>
    </submittedName>
</protein>
<dbReference type="RefSeq" id="WP_145172304.1">
    <property type="nucleotide sequence ID" value="NZ_CP037422.1"/>
</dbReference>
<accession>A0A517WRU4</accession>
<dbReference type="AlphaFoldDB" id="A0A517WRU4"/>
<dbReference type="Pfam" id="PF02627">
    <property type="entry name" value="CMD"/>
    <property type="match status" value="1"/>
</dbReference>
<dbReference type="OrthoDB" id="5540977at2"/>
<evidence type="ECO:0000313" key="3">
    <source>
        <dbReference type="Proteomes" id="UP000318384"/>
    </source>
</evidence>
<dbReference type="EMBL" id="CP037422">
    <property type="protein sequence ID" value="QDU07973.1"/>
    <property type="molecule type" value="Genomic_DNA"/>
</dbReference>